<organism evidence="2">
    <name type="scientific">Siphoviridae sp. ctVJE9</name>
    <dbReference type="NCBI Taxonomy" id="2825530"/>
    <lineage>
        <taxon>Viruses</taxon>
        <taxon>Duplodnaviria</taxon>
        <taxon>Heunggongvirae</taxon>
        <taxon>Uroviricota</taxon>
        <taxon>Caudoviricetes</taxon>
    </lineage>
</organism>
<accession>A0A8S5TUP5</accession>
<proteinExistence type="predicted"/>
<evidence type="ECO:0000256" key="1">
    <source>
        <dbReference type="SAM" id="Phobius"/>
    </source>
</evidence>
<keyword evidence="1" id="KW-1133">Transmembrane helix</keyword>
<evidence type="ECO:0000313" key="2">
    <source>
        <dbReference type="EMBL" id="DAF85904.1"/>
    </source>
</evidence>
<keyword evidence="1" id="KW-0472">Membrane</keyword>
<name>A0A8S5TUP5_9CAUD</name>
<keyword evidence="1" id="KW-0812">Transmembrane</keyword>
<dbReference type="EMBL" id="BK015932">
    <property type="protein sequence ID" value="DAF85904.1"/>
    <property type="molecule type" value="Genomic_DNA"/>
</dbReference>
<sequence>MCMAIKLHEWTDGVTCNHAWAIVKRGSFPSAILYIIMPIVSIRFYGHCHKKVIIK</sequence>
<feature type="transmembrane region" description="Helical" evidence="1">
    <location>
        <begin position="28"/>
        <end position="46"/>
    </location>
</feature>
<reference evidence="2" key="1">
    <citation type="journal article" date="2021" name="Proc. Natl. Acad. Sci. U.S.A.">
        <title>A Catalog of Tens of Thousands of Viruses from Human Metagenomes Reveals Hidden Associations with Chronic Diseases.</title>
        <authorList>
            <person name="Tisza M.J."/>
            <person name="Buck C.B."/>
        </authorList>
    </citation>
    <scope>NUCLEOTIDE SEQUENCE</scope>
    <source>
        <strain evidence="2">CtVJE9</strain>
    </source>
</reference>
<protein>
    <submittedName>
        <fullName evidence="2">Uncharacterized protein</fullName>
    </submittedName>
</protein>